<name>A0A6F9E2N1_9BACL</name>
<dbReference type="RefSeq" id="WP_232059623.1">
    <property type="nucleotide sequence ID" value="NZ_CP047971.1"/>
</dbReference>
<organism evidence="4 5">
    <name type="scientific">Kyrpidia spormannii</name>
    <dbReference type="NCBI Taxonomy" id="2055160"/>
    <lineage>
        <taxon>Bacteria</taxon>
        <taxon>Bacillati</taxon>
        <taxon>Bacillota</taxon>
        <taxon>Bacilli</taxon>
        <taxon>Bacillales</taxon>
        <taxon>Alicyclobacillaceae</taxon>
        <taxon>Kyrpidia</taxon>
    </lineage>
</organism>
<dbReference type="CDD" id="cd08545">
    <property type="entry name" value="YcnI_like"/>
    <property type="match status" value="1"/>
</dbReference>
<sequence>MKWTKTLLGAFLRLRRWPAVLAAITVMAVAGVASAHVTVWPQQSPPGAFEKYTVRVPTEKNVPTVKIAVHVPQGVTVEDLEPVPGWTYQLQKENGRVTTVVWQATGGGIAPGEFQEFSFTAKNPSQPVDLAWKAYQYYKDGSVVEWTGPKGAQTPASITVIAPAAPTSATGSVQAGGPGAASPGQSSTTAPGWAVWVALILSVVSIVLSLMGLRWRRSGATQ</sequence>
<gene>
    <name evidence="4" type="primary">cutI</name>
    <name evidence="4" type="ORF">COOX1_1024</name>
</gene>
<evidence type="ECO:0000256" key="2">
    <source>
        <dbReference type="SAM" id="SignalP"/>
    </source>
</evidence>
<accession>A0A6F9E2N1</accession>
<proteinExistence type="predicted"/>
<reference evidence="4 5" key="1">
    <citation type="submission" date="2020-04" db="EMBL/GenBank/DDBJ databases">
        <authorList>
            <person name="Hogendoorn C."/>
        </authorList>
    </citation>
    <scope>NUCLEOTIDE SEQUENCE [LARGE SCALE GENOMIC DNA]</scope>
    <source>
        <strain evidence="4">COOX1</strain>
    </source>
</reference>
<evidence type="ECO:0000313" key="5">
    <source>
        <dbReference type="Proteomes" id="UP000502196"/>
    </source>
</evidence>
<protein>
    <submittedName>
        <fullName evidence="4">Putative membrane protein involved in copper intake</fullName>
    </submittedName>
</protein>
<feature type="signal peptide" evidence="2">
    <location>
        <begin position="1"/>
        <end position="35"/>
    </location>
</feature>
<feature type="chain" id="PRO_5030151496" evidence="2">
    <location>
        <begin position="36"/>
        <end position="222"/>
    </location>
</feature>
<dbReference type="Proteomes" id="UP000502196">
    <property type="component" value="Chromosome"/>
</dbReference>
<evidence type="ECO:0000313" key="4">
    <source>
        <dbReference type="EMBL" id="CAB3391665.1"/>
    </source>
</evidence>
<keyword evidence="1" id="KW-0472">Membrane</keyword>
<dbReference type="InterPro" id="IPR012533">
    <property type="entry name" value="YcnI-copper_dom"/>
</dbReference>
<dbReference type="AlphaFoldDB" id="A0A6F9E2N1"/>
<dbReference type="Pfam" id="PF07987">
    <property type="entry name" value="DUF1775"/>
    <property type="match status" value="1"/>
</dbReference>
<dbReference type="EMBL" id="LR792683">
    <property type="protein sequence ID" value="CAB3391665.1"/>
    <property type="molecule type" value="Genomic_DNA"/>
</dbReference>
<feature type="domain" description="YncI copper-binding" evidence="3">
    <location>
        <begin position="36"/>
        <end position="153"/>
    </location>
</feature>
<dbReference type="Gene3D" id="2.60.40.2230">
    <property type="entry name" value="Uncharacterised protein YcnI-like PF07987, DUF1775"/>
    <property type="match status" value="1"/>
</dbReference>
<dbReference type="InterPro" id="IPR038507">
    <property type="entry name" value="YcnI-like_sf"/>
</dbReference>
<evidence type="ECO:0000259" key="3">
    <source>
        <dbReference type="Pfam" id="PF07987"/>
    </source>
</evidence>
<feature type="transmembrane region" description="Helical" evidence="1">
    <location>
        <begin position="193"/>
        <end position="213"/>
    </location>
</feature>
<keyword evidence="1" id="KW-0812">Transmembrane</keyword>
<keyword evidence="2" id="KW-0732">Signal</keyword>
<keyword evidence="1" id="KW-1133">Transmembrane helix</keyword>
<evidence type="ECO:0000256" key="1">
    <source>
        <dbReference type="SAM" id="Phobius"/>
    </source>
</evidence>